<dbReference type="RefSeq" id="WP_208889855.1">
    <property type="nucleotide sequence ID" value="NZ_CP019336.1"/>
</dbReference>
<evidence type="ECO:0000313" key="2">
    <source>
        <dbReference type="EMBL" id="AUC23877.1"/>
    </source>
</evidence>
<feature type="domain" description="DUF6876" evidence="1">
    <location>
        <begin position="7"/>
        <end position="126"/>
    </location>
</feature>
<evidence type="ECO:0000313" key="3">
    <source>
        <dbReference type="Proteomes" id="UP000232721"/>
    </source>
</evidence>
<evidence type="ECO:0000259" key="1">
    <source>
        <dbReference type="Pfam" id="PF21781"/>
    </source>
</evidence>
<organism evidence="2 3">
    <name type="scientific">Polaribacter sejongensis</name>
    <dbReference type="NCBI Taxonomy" id="985043"/>
    <lineage>
        <taxon>Bacteria</taxon>
        <taxon>Pseudomonadati</taxon>
        <taxon>Bacteroidota</taxon>
        <taxon>Flavobacteriia</taxon>
        <taxon>Flavobacteriales</taxon>
        <taxon>Flavobacteriaceae</taxon>
    </lineage>
</organism>
<proteinExistence type="predicted"/>
<dbReference type="Proteomes" id="UP000232721">
    <property type="component" value="Chromosome"/>
</dbReference>
<dbReference type="Pfam" id="PF21781">
    <property type="entry name" value="DUF6876"/>
    <property type="match status" value="1"/>
</dbReference>
<accession>A0ABM6Q3S3</accession>
<name>A0ABM6Q3S3_9FLAO</name>
<sequence>MNTQHTTLKHDLQLFSGSENIYSLPILGTRYTEGILYLVNKANCFWLLIDASGIAKSLLDKSYFITIDFKRLNKENQDATGKEATINYGDGNDTILESHSYNYTDFPLDELRLFFIDGTLMLPSEY</sequence>
<reference evidence="2 3" key="1">
    <citation type="submission" date="2017-02" db="EMBL/GenBank/DDBJ databases">
        <title>Trade-off between light-utilization and light-protection in marine flavobacteria.</title>
        <authorList>
            <person name="Kumagai Y."/>
            <person name="Yoshizawa S."/>
            <person name="Kogure K."/>
            <person name="Iwasaki W."/>
        </authorList>
    </citation>
    <scope>NUCLEOTIDE SEQUENCE [LARGE SCALE GENOMIC DNA]</scope>
    <source>
        <strain evidence="2 3">KCTC 23670</strain>
    </source>
</reference>
<protein>
    <recommendedName>
        <fullName evidence="1">DUF6876 domain-containing protein</fullName>
    </recommendedName>
</protein>
<dbReference type="EMBL" id="CP019336">
    <property type="protein sequence ID" value="AUC23877.1"/>
    <property type="molecule type" value="Genomic_DNA"/>
</dbReference>
<gene>
    <name evidence="2" type="ORF">BTO15_18030</name>
</gene>
<keyword evidence="3" id="KW-1185">Reference proteome</keyword>
<dbReference type="InterPro" id="IPR049241">
    <property type="entry name" value="DUF6876"/>
</dbReference>